<evidence type="ECO:0000313" key="7">
    <source>
        <dbReference type="Proteomes" id="UP000677054"/>
    </source>
</evidence>
<keyword evidence="2" id="KW-0378">Hydrolase</keyword>
<evidence type="ECO:0000313" key="6">
    <source>
        <dbReference type="EMBL" id="CAD7248289.1"/>
    </source>
</evidence>
<dbReference type="EMBL" id="LR901296">
    <property type="protein sequence ID" value="CAD7248289.1"/>
    <property type="molecule type" value="Genomic_DNA"/>
</dbReference>
<dbReference type="PROSITE" id="PS50240">
    <property type="entry name" value="TRYPSIN_DOM"/>
    <property type="match status" value="1"/>
</dbReference>
<dbReference type="EMBL" id="CAJPEV010001779">
    <property type="protein sequence ID" value="CAG0894313.1"/>
    <property type="molecule type" value="Genomic_DNA"/>
</dbReference>
<keyword evidence="4" id="KW-1015">Disulfide bond</keyword>
<keyword evidence="1" id="KW-0645">Protease</keyword>
<proteinExistence type="predicted"/>
<dbReference type="Proteomes" id="UP000677054">
    <property type="component" value="Unassembled WGS sequence"/>
</dbReference>
<dbReference type="PANTHER" id="PTHR24276:SF98">
    <property type="entry name" value="FI18310P1-RELATED"/>
    <property type="match status" value="1"/>
</dbReference>
<dbReference type="InterPro" id="IPR001254">
    <property type="entry name" value="Trypsin_dom"/>
</dbReference>
<evidence type="ECO:0000256" key="1">
    <source>
        <dbReference type="ARBA" id="ARBA00022670"/>
    </source>
</evidence>
<evidence type="ECO:0000256" key="2">
    <source>
        <dbReference type="ARBA" id="ARBA00022801"/>
    </source>
</evidence>
<keyword evidence="3" id="KW-0720">Serine protease</keyword>
<dbReference type="AlphaFoldDB" id="A0A7R8XIZ6"/>
<dbReference type="OrthoDB" id="8440449at2759"/>
<dbReference type="PANTHER" id="PTHR24276">
    <property type="entry name" value="POLYSERASE-RELATED"/>
    <property type="match status" value="1"/>
</dbReference>
<dbReference type="GO" id="GO:0006508">
    <property type="term" value="P:proteolysis"/>
    <property type="evidence" value="ECO:0007669"/>
    <property type="project" value="UniProtKB-KW"/>
</dbReference>
<dbReference type="GO" id="GO:0004252">
    <property type="term" value="F:serine-type endopeptidase activity"/>
    <property type="evidence" value="ECO:0007669"/>
    <property type="project" value="InterPro"/>
</dbReference>
<evidence type="ECO:0000256" key="3">
    <source>
        <dbReference type="ARBA" id="ARBA00022825"/>
    </source>
</evidence>
<reference evidence="6" key="1">
    <citation type="submission" date="2020-11" db="EMBL/GenBank/DDBJ databases">
        <authorList>
            <person name="Tran Van P."/>
        </authorList>
    </citation>
    <scope>NUCLEOTIDE SEQUENCE</scope>
</reference>
<evidence type="ECO:0000259" key="5">
    <source>
        <dbReference type="PROSITE" id="PS50240"/>
    </source>
</evidence>
<keyword evidence="7" id="KW-1185">Reference proteome</keyword>
<evidence type="ECO:0000256" key="4">
    <source>
        <dbReference type="ARBA" id="ARBA00023157"/>
    </source>
</evidence>
<dbReference type="SUPFAM" id="SSF50494">
    <property type="entry name" value="Trypsin-like serine proteases"/>
    <property type="match status" value="1"/>
</dbReference>
<dbReference type="InterPro" id="IPR043504">
    <property type="entry name" value="Peptidase_S1_PA_chymotrypsin"/>
</dbReference>
<sequence length="105" mass="11039">MFGWGAITTDGKTATDVLQKVTATDLPEDDCATEYDREIICNRGVTPETGTCKGDKGGPLVLYVNGIAYAMGVDSTGVEPCLFAPSHFTRITSNVAFISSEITGG</sequence>
<dbReference type="InterPro" id="IPR009003">
    <property type="entry name" value="Peptidase_S1_PA"/>
</dbReference>
<gene>
    <name evidence="6" type="ORF">DSTB1V02_LOCUS8108</name>
</gene>
<dbReference type="Gene3D" id="2.40.10.10">
    <property type="entry name" value="Trypsin-like serine proteases"/>
    <property type="match status" value="1"/>
</dbReference>
<accession>A0A7R8XIZ6</accession>
<dbReference type="InterPro" id="IPR050430">
    <property type="entry name" value="Peptidase_S1"/>
</dbReference>
<organism evidence="6">
    <name type="scientific">Darwinula stevensoni</name>
    <dbReference type="NCBI Taxonomy" id="69355"/>
    <lineage>
        <taxon>Eukaryota</taxon>
        <taxon>Metazoa</taxon>
        <taxon>Ecdysozoa</taxon>
        <taxon>Arthropoda</taxon>
        <taxon>Crustacea</taxon>
        <taxon>Oligostraca</taxon>
        <taxon>Ostracoda</taxon>
        <taxon>Podocopa</taxon>
        <taxon>Podocopida</taxon>
        <taxon>Darwinulocopina</taxon>
        <taxon>Darwinuloidea</taxon>
        <taxon>Darwinulidae</taxon>
        <taxon>Darwinula</taxon>
    </lineage>
</organism>
<dbReference type="Pfam" id="PF00089">
    <property type="entry name" value="Trypsin"/>
    <property type="match status" value="1"/>
</dbReference>
<protein>
    <recommendedName>
        <fullName evidence="5">Peptidase S1 domain-containing protein</fullName>
    </recommendedName>
</protein>
<name>A0A7R8XIZ6_9CRUS</name>
<feature type="domain" description="Peptidase S1" evidence="5">
    <location>
        <begin position="1"/>
        <end position="103"/>
    </location>
</feature>